<keyword evidence="7 14" id="KW-0227">DNA damage</keyword>
<dbReference type="GO" id="GO:0003910">
    <property type="term" value="F:DNA ligase (ATP) activity"/>
    <property type="evidence" value="ECO:0007669"/>
    <property type="project" value="UniProtKB-EC"/>
</dbReference>
<evidence type="ECO:0000313" key="18">
    <source>
        <dbReference type="EMBL" id="AIO00563.1"/>
    </source>
</evidence>
<dbReference type="CDD" id="cd07969">
    <property type="entry name" value="OBF_DNA_ligase_I"/>
    <property type="match status" value="1"/>
</dbReference>
<evidence type="ECO:0000256" key="14">
    <source>
        <dbReference type="RuleBase" id="RU000617"/>
    </source>
</evidence>
<dbReference type="GO" id="GO:0006310">
    <property type="term" value="P:DNA recombination"/>
    <property type="evidence" value="ECO:0007669"/>
    <property type="project" value="UniProtKB-KW"/>
</dbReference>
<dbReference type="GO" id="GO:0005739">
    <property type="term" value="C:mitochondrion"/>
    <property type="evidence" value="ECO:0007669"/>
    <property type="project" value="TreeGrafter"/>
</dbReference>
<keyword evidence="3 14" id="KW-0436">Ligase</keyword>
<dbReference type="SUPFAM" id="SSF50249">
    <property type="entry name" value="Nucleic acid-binding proteins"/>
    <property type="match status" value="1"/>
</dbReference>
<dbReference type="InterPro" id="IPR012310">
    <property type="entry name" value="DNA_ligase_ATP-dep_cent"/>
</dbReference>
<dbReference type="InterPro" id="IPR012308">
    <property type="entry name" value="DNA_ligase_ATP-dep_N"/>
</dbReference>
<keyword evidence="11" id="KW-0539">Nucleus</keyword>
<dbReference type="Gene3D" id="3.30.1490.70">
    <property type="match status" value="1"/>
</dbReference>
<evidence type="ECO:0000256" key="1">
    <source>
        <dbReference type="ARBA" id="ARBA00004123"/>
    </source>
</evidence>
<dbReference type="GO" id="GO:0003677">
    <property type="term" value="F:DNA binding"/>
    <property type="evidence" value="ECO:0007669"/>
    <property type="project" value="InterPro"/>
</dbReference>
<dbReference type="PROSITE" id="PS00697">
    <property type="entry name" value="DNA_LIGASE_A1"/>
    <property type="match status" value="1"/>
</dbReference>
<dbReference type="FunFam" id="2.40.50.140:FF:000062">
    <property type="entry name" value="DNA ligase"/>
    <property type="match status" value="1"/>
</dbReference>
<keyword evidence="10 14" id="KW-0234">DNA repair</keyword>
<dbReference type="GO" id="GO:0005524">
    <property type="term" value="F:ATP binding"/>
    <property type="evidence" value="ECO:0007669"/>
    <property type="project" value="UniProtKB-KW"/>
</dbReference>
<dbReference type="InterPro" id="IPR012340">
    <property type="entry name" value="NA-bd_OB-fold"/>
</dbReference>
<dbReference type="FunFam" id="1.10.3260.10:FF:000013">
    <property type="entry name" value="DNA ligase"/>
    <property type="match status" value="1"/>
</dbReference>
<dbReference type="InterPro" id="IPR000977">
    <property type="entry name" value="DNA_ligase_ATP-dep"/>
</dbReference>
<evidence type="ECO:0000256" key="3">
    <source>
        <dbReference type="ARBA" id="ARBA00022598"/>
    </source>
</evidence>
<reference evidence="18 19" key="1">
    <citation type="journal article" date="2015" name="Sci. Rep.">
        <title>The genome of Leishmania panamensis: insights into genomics of the L. (Viannia) subgenus.</title>
        <authorList>
            <person name="Llanes A."/>
            <person name="Restrepo C.M."/>
            <person name="Vecchio G.D."/>
            <person name="Anguizola F.J."/>
            <person name="Lleonart R."/>
        </authorList>
    </citation>
    <scope>NUCLEOTIDE SEQUENCE [LARGE SCALE GENOMIC DNA]</scope>
    <source>
        <strain evidence="18 19">MHOM/PA/94/PSC-1</strain>
    </source>
</reference>
<dbReference type="GO" id="GO:0071897">
    <property type="term" value="P:DNA biosynthetic process"/>
    <property type="evidence" value="ECO:0007669"/>
    <property type="project" value="InterPro"/>
</dbReference>
<accession>A0A088RWL9</accession>
<dbReference type="PROSITE" id="PS00333">
    <property type="entry name" value="DNA_LIGASE_A2"/>
    <property type="match status" value="1"/>
</dbReference>
<evidence type="ECO:0000259" key="17">
    <source>
        <dbReference type="PROSITE" id="PS50160"/>
    </source>
</evidence>
<dbReference type="VEuPathDB" id="TriTrypDB:LPAL13_300039000"/>
<dbReference type="CDD" id="cd07900">
    <property type="entry name" value="Adenylation_DNA_ligase_I_Euk"/>
    <property type="match status" value="1"/>
</dbReference>
<dbReference type="Gene3D" id="3.30.470.30">
    <property type="entry name" value="DNA ligase/mRNA capping enzyme"/>
    <property type="match status" value="1"/>
</dbReference>
<keyword evidence="8 14" id="KW-0067">ATP-binding</keyword>
<keyword evidence="5" id="KW-0235">DNA replication</keyword>
<feature type="domain" description="ATP-dependent DNA ligase family profile" evidence="17">
    <location>
        <begin position="503"/>
        <end position="639"/>
    </location>
</feature>
<evidence type="ECO:0000256" key="4">
    <source>
        <dbReference type="ARBA" id="ARBA00022618"/>
    </source>
</evidence>
<dbReference type="VEuPathDB" id="TriTrypDB:LPMP_303410"/>
<protein>
    <recommendedName>
        <fullName evidence="14">DNA ligase</fullName>
        <ecNumber evidence="14">6.5.1.1</ecNumber>
    </recommendedName>
</protein>
<dbReference type="NCBIfam" id="TIGR00574">
    <property type="entry name" value="dnl1"/>
    <property type="match status" value="1"/>
</dbReference>
<dbReference type="Gene3D" id="1.10.3260.10">
    <property type="entry name" value="DNA ligase, ATP-dependent, N-terminal domain"/>
    <property type="match status" value="1"/>
</dbReference>
<dbReference type="Proteomes" id="UP000063063">
    <property type="component" value="Chromosome 30"/>
</dbReference>
<dbReference type="EC" id="6.5.1.1" evidence="14"/>
<evidence type="ECO:0000256" key="10">
    <source>
        <dbReference type="ARBA" id="ARBA00023204"/>
    </source>
</evidence>
<proteinExistence type="inferred from homology"/>
<dbReference type="Gene3D" id="2.40.50.140">
    <property type="entry name" value="Nucleic acid-binding proteins"/>
    <property type="match status" value="1"/>
</dbReference>
<dbReference type="InterPro" id="IPR050191">
    <property type="entry name" value="ATP-dep_DNA_ligase"/>
</dbReference>
<evidence type="ECO:0000256" key="16">
    <source>
        <dbReference type="SAM" id="MobiDB-lite"/>
    </source>
</evidence>
<dbReference type="InterPro" id="IPR016059">
    <property type="entry name" value="DNA_ligase_ATP-dep_CS"/>
</dbReference>
<dbReference type="GO" id="GO:0006281">
    <property type="term" value="P:DNA repair"/>
    <property type="evidence" value="ECO:0007669"/>
    <property type="project" value="UniProtKB-KW"/>
</dbReference>
<evidence type="ECO:0000256" key="9">
    <source>
        <dbReference type="ARBA" id="ARBA00023172"/>
    </source>
</evidence>
<dbReference type="EMBL" id="CP009399">
    <property type="protein sequence ID" value="AIO00563.1"/>
    <property type="molecule type" value="Genomic_DNA"/>
</dbReference>
<dbReference type="GO" id="GO:0051301">
    <property type="term" value="P:cell division"/>
    <property type="evidence" value="ECO:0007669"/>
    <property type="project" value="UniProtKB-KW"/>
</dbReference>
<dbReference type="KEGG" id="lpan:LPMP_303410"/>
<dbReference type="PANTHER" id="PTHR45674:SF4">
    <property type="entry name" value="DNA LIGASE 1"/>
    <property type="match status" value="1"/>
</dbReference>
<evidence type="ECO:0000256" key="7">
    <source>
        <dbReference type="ARBA" id="ARBA00022763"/>
    </source>
</evidence>
<evidence type="ECO:0000256" key="11">
    <source>
        <dbReference type="ARBA" id="ARBA00023242"/>
    </source>
</evidence>
<dbReference type="GO" id="GO:0005634">
    <property type="term" value="C:nucleus"/>
    <property type="evidence" value="ECO:0007669"/>
    <property type="project" value="UniProtKB-SubCell"/>
</dbReference>
<evidence type="ECO:0000256" key="8">
    <source>
        <dbReference type="ARBA" id="ARBA00022840"/>
    </source>
</evidence>
<evidence type="ECO:0000256" key="13">
    <source>
        <dbReference type="ARBA" id="ARBA00034003"/>
    </source>
</evidence>
<organism evidence="18 19">
    <name type="scientific">Leishmania panamensis</name>
    <dbReference type="NCBI Taxonomy" id="5679"/>
    <lineage>
        <taxon>Eukaryota</taxon>
        <taxon>Discoba</taxon>
        <taxon>Euglenozoa</taxon>
        <taxon>Kinetoplastea</taxon>
        <taxon>Metakinetoplastina</taxon>
        <taxon>Trypanosomatida</taxon>
        <taxon>Trypanosomatidae</taxon>
        <taxon>Leishmaniinae</taxon>
        <taxon>Leishmania</taxon>
        <taxon>Leishmania guyanensis species complex</taxon>
    </lineage>
</organism>
<dbReference type="Pfam" id="PF01068">
    <property type="entry name" value="DNA_ligase_A_M"/>
    <property type="match status" value="1"/>
</dbReference>
<gene>
    <name evidence="18" type="ORF">LPMP_303410</name>
</gene>
<dbReference type="FunFam" id="3.30.470.30:FF:000002">
    <property type="entry name" value="DNA ligase"/>
    <property type="match status" value="1"/>
</dbReference>
<feature type="region of interest" description="Disordered" evidence="16">
    <location>
        <begin position="16"/>
        <end position="69"/>
    </location>
</feature>
<evidence type="ECO:0000256" key="6">
    <source>
        <dbReference type="ARBA" id="ARBA00022741"/>
    </source>
</evidence>
<name>A0A088RWL9_LEIPA</name>
<dbReference type="OrthoDB" id="206088at2759"/>
<dbReference type="Pfam" id="PF04679">
    <property type="entry name" value="DNA_ligase_A_C"/>
    <property type="match status" value="1"/>
</dbReference>
<dbReference type="AlphaFoldDB" id="A0A088RWL9"/>
<dbReference type="GO" id="GO:0006273">
    <property type="term" value="P:lagging strand elongation"/>
    <property type="evidence" value="ECO:0007669"/>
    <property type="project" value="TreeGrafter"/>
</dbReference>
<keyword evidence="19" id="KW-1185">Reference proteome</keyword>
<evidence type="ECO:0000313" key="19">
    <source>
        <dbReference type="Proteomes" id="UP000063063"/>
    </source>
</evidence>
<dbReference type="Pfam" id="PF04675">
    <property type="entry name" value="DNA_ligase_A_N"/>
    <property type="match status" value="1"/>
</dbReference>
<dbReference type="GeneID" id="22577394"/>
<evidence type="ECO:0000256" key="2">
    <source>
        <dbReference type="ARBA" id="ARBA00007572"/>
    </source>
</evidence>
<dbReference type="eggNOG" id="KOG0967">
    <property type="taxonomic scope" value="Eukaryota"/>
</dbReference>
<dbReference type="InterPro" id="IPR012309">
    <property type="entry name" value="DNA_ligase_ATP-dep_C"/>
</dbReference>
<dbReference type="PANTHER" id="PTHR45674">
    <property type="entry name" value="DNA LIGASE 1/3 FAMILY MEMBER"/>
    <property type="match status" value="1"/>
</dbReference>
<evidence type="ECO:0000256" key="15">
    <source>
        <dbReference type="RuleBase" id="RU004196"/>
    </source>
</evidence>
<dbReference type="InterPro" id="IPR036599">
    <property type="entry name" value="DNA_ligase_N_sf"/>
</dbReference>
<comment type="similarity">
    <text evidence="2 15">Belongs to the ATP-dependent DNA ligase family.</text>
</comment>
<feature type="compositionally biased region" description="Basic and acidic residues" evidence="16">
    <location>
        <begin position="37"/>
        <end position="50"/>
    </location>
</feature>
<evidence type="ECO:0000256" key="12">
    <source>
        <dbReference type="ARBA" id="ARBA00023306"/>
    </source>
</evidence>
<keyword evidence="9 14" id="KW-0233">DNA recombination</keyword>
<dbReference type="SUPFAM" id="SSF117018">
    <property type="entry name" value="ATP-dependent DNA ligase DNA-binding domain"/>
    <property type="match status" value="1"/>
</dbReference>
<keyword evidence="4" id="KW-0132">Cell division</keyword>
<dbReference type="SUPFAM" id="SSF56091">
    <property type="entry name" value="DNA ligase/mRNA capping enzyme, catalytic domain"/>
    <property type="match status" value="1"/>
</dbReference>
<keyword evidence="12" id="KW-0131">Cell cycle</keyword>
<comment type="catalytic activity">
    <reaction evidence="13 14">
        <text>ATP + (deoxyribonucleotide)n-3'-hydroxyl + 5'-phospho-(deoxyribonucleotide)m = (deoxyribonucleotide)n+m + AMP + diphosphate.</text>
        <dbReference type="EC" id="6.5.1.1"/>
    </reaction>
</comment>
<feature type="compositionally biased region" description="Polar residues" evidence="16">
    <location>
        <begin position="53"/>
        <end position="66"/>
    </location>
</feature>
<dbReference type="RefSeq" id="XP_010701363.1">
    <property type="nucleotide sequence ID" value="XM_010703061.1"/>
</dbReference>
<comment type="subcellular location">
    <subcellularLocation>
        <location evidence="1">Nucleus</location>
    </subcellularLocation>
</comment>
<keyword evidence="6 14" id="KW-0547">Nucleotide-binding</keyword>
<evidence type="ECO:0000256" key="5">
    <source>
        <dbReference type="ARBA" id="ARBA00022705"/>
    </source>
</evidence>
<dbReference type="PROSITE" id="PS50160">
    <property type="entry name" value="DNA_LIGASE_A3"/>
    <property type="match status" value="1"/>
</dbReference>
<sequence>MHQTTLDRLFVPVASVGGSNEADNSRKATKKVTTASNREDRKRPREEEKVASQCVSSTPTSDTATGRRTRWNEPTNAYYAQHVAEYKALIANVPPPTATSMAKLFQESTFDPVTTFESVWLPPRAPAALPTAGALEPVPFAAVVDVLADISATGSRLECLKQLTFLLLAVIERCPEDLVPVMYLVINKHAPQHEGVELGIGDAVLVKAVAECCGMTESRTKEEYRQSGDLAEIAQMHKQKQSTLMKPKALSARSVFKSYREIAMMSGKDVVRRRSDLIKGLLRDAQGPEVNLIVRGLQQKMRIGLAEPSALAAVGYAFALHFVGSAQMHTMSEVQLQTLLNSGADSLARIFYEVPSLDVVLSAVLASGFMILVPGSCIAKVHAKELSIRPGLPVKPQLAHPTSGITVILDRLQGKKFTSEYKYDGERAQIHYSKDNGFHIFSRNSETHTGKYPDVIAILPNTFDAAEVQSFIIDAEVVAVHPETGALQAFQVLQHRGRKNIAEKDVSISVCLFVFDLLYLNGEPQLNKTLQQRRELLWRYIRPLPAKLCFAAYLDSDDVEDVQKFLEKSIADGCEGLMVKTLEEEATYTPAKRSHYWLKLKKDYMDGVTDTLDLVPIAAFYGKGKRTGVFGGFLLACYDPKADEYQSICKIGTGFQDEELEKLTQSLKPFVVHDKPRYYRAGGEEPDVWLTEAQVWEVKAADLSVSPVHQAAVGLVDPNKGIALRFPRYVRQREDKNPVDATNTQQVAEMYKAQSLAVQHDASGDAEWAVTRTETP</sequence>